<dbReference type="PANTHER" id="PTHR46621:SF1">
    <property type="entry name" value="SNRNA-ACTIVATING PROTEIN COMPLEX SUBUNIT 4"/>
    <property type="match status" value="1"/>
</dbReference>
<dbReference type="Pfam" id="PF13921">
    <property type="entry name" value="Myb_DNA-bind_6"/>
    <property type="match status" value="1"/>
</dbReference>
<dbReference type="CDD" id="cd00167">
    <property type="entry name" value="SANT"/>
    <property type="match status" value="3"/>
</dbReference>
<accession>A0AAN6Y4P4</accession>
<dbReference type="PANTHER" id="PTHR46621">
    <property type="entry name" value="SNRNA-ACTIVATING PROTEIN COMPLEX SUBUNIT 4"/>
    <property type="match status" value="1"/>
</dbReference>
<comment type="caution">
    <text evidence="8">The sequence shown here is derived from an EMBL/GenBank/DDBJ whole genome shotgun (WGS) entry which is preliminary data.</text>
</comment>
<evidence type="ECO:0000256" key="4">
    <source>
        <dbReference type="ARBA" id="ARBA00023242"/>
    </source>
</evidence>
<dbReference type="InterPro" id="IPR001005">
    <property type="entry name" value="SANT/Myb"/>
</dbReference>
<dbReference type="Proteomes" id="UP001301769">
    <property type="component" value="Unassembled WGS sequence"/>
</dbReference>
<proteinExistence type="predicted"/>
<keyword evidence="3" id="KW-0804">Transcription</keyword>
<dbReference type="GO" id="GO:0001006">
    <property type="term" value="F:RNA polymerase III type 3 promoter sequence-specific DNA binding"/>
    <property type="evidence" value="ECO:0007669"/>
    <property type="project" value="TreeGrafter"/>
</dbReference>
<keyword evidence="2 8" id="KW-0238">DNA-binding</keyword>
<protein>
    <submittedName>
        <fullName evidence="8">Homeodomain-like protein</fullName>
    </submittedName>
</protein>
<feature type="domain" description="HTH myb-type" evidence="7">
    <location>
        <begin position="57"/>
        <end position="111"/>
    </location>
</feature>
<dbReference type="EMBL" id="MU858133">
    <property type="protein sequence ID" value="KAK4212143.1"/>
    <property type="molecule type" value="Genomic_DNA"/>
</dbReference>
<dbReference type="InterPro" id="IPR009057">
    <property type="entry name" value="Homeodomain-like_sf"/>
</dbReference>
<evidence type="ECO:0000313" key="8">
    <source>
        <dbReference type="EMBL" id="KAK4212143.1"/>
    </source>
</evidence>
<dbReference type="SUPFAM" id="SSF46689">
    <property type="entry name" value="Homeodomain-like"/>
    <property type="match status" value="2"/>
</dbReference>
<dbReference type="InterPro" id="IPR017930">
    <property type="entry name" value="Myb_dom"/>
</dbReference>
<feature type="compositionally biased region" description="Basic and acidic residues" evidence="5">
    <location>
        <begin position="171"/>
        <end position="183"/>
    </location>
</feature>
<keyword evidence="1" id="KW-0805">Transcription regulation</keyword>
<feature type="domain" description="Myb-like" evidence="6">
    <location>
        <begin position="108"/>
        <end position="159"/>
    </location>
</feature>
<dbReference type="GO" id="GO:0042796">
    <property type="term" value="P:snRNA transcription by RNA polymerase III"/>
    <property type="evidence" value="ECO:0007669"/>
    <property type="project" value="TreeGrafter"/>
</dbReference>
<dbReference type="GO" id="GO:0019185">
    <property type="term" value="C:snRNA-activating protein complex"/>
    <property type="evidence" value="ECO:0007669"/>
    <property type="project" value="TreeGrafter"/>
</dbReference>
<dbReference type="Gene3D" id="1.10.10.60">
    <property type="entry name" value="Homeodomain-like"/>
    <property type="match status" value="3"/>
</dbReference>
<evidence type="ECO:0000256" key="3">
    <source>
        <dbReference type="ARBA" id="ARBA00023163"/>
    </source>
</evidence>
<sequence length="365" mass="40524">MSEKRKPPRLWTKDEDAILRNAIAKYDSGSIDWQEVATHLKGRTNKDCRKRWVHALRIEVTKGPWSNEEDKRLEAGVGLHGCKWNKVSEVVGTRQADQCSRRWHECRNPTISRSRWSLWEDNVLENAVRIYGRNWTEIVERFFPERTPISAKNRYKQRFEKATGAGASKGSQDHDRSASDGKEPSSTSSTSPSSWSEPWDEFTTYSHVPDGYSPSSNIHAATPSVTGDENGWAFASLSHSPAVSSATDMAPVAMYGHPGETIGDGCFTHHDRGLISGSLDHLTVPDLRDPSHELYAASFPGGFGVPDTIGTSRSYEQRAATTSVASYAMLDTWLPNSTIGASTLDGYLYPDSFTGSQTSNHMAMY</sequence>
<dbReference type="AlphaFoldDB" id="A0AAN6Y4P4"/>
<dbReference type="GO" id="GO:0000978">
    <property type="term" value="F:RNA polymerase II cis-regulatory region sequence-specific DNA binding"/>
    <property type="evidence" value="ECO:0007669"/>
    <property type="project" value="TreeGrafter"/>
</dbReference>
<dbReference type="InterPro" id="IPR051575">
    <property type="entry name" value="Myb-like_DNA-bd"/>
</dbReference>
<dbReference type="PROSITE" id="PS50090">
    <property type="entry name" value="MYB_LIKE"/>
    <property type="match status" value="3"/>
</dbReference>
<dbReference type="Pfam" id="PF00249">
    <property type="entry name" value="Myb_DNA-binding"/>
    <property type="match status" value="1"/>
</dbReference>
<keyword evidence="4" id="KW-0539">Nucleus</keyword>
<feature type="region of interest" description="Disordered" evidence="5">
    <location>
        <begin position="162"/>
        <end position="198"/>
    </location>
</feature>
<evidence type="ECO:0000256" key="1">
    <source>
        <dbReference type="ARBA" id="ARBA00023015"/>
    </source>
</evidence>
<feature type="domain" description="Myb-like" evidence="6">
    <location>
        <begin position="57"/>
        <end position="107"/>
    </location>
</feature>
<keyword evidence="8" id="KW-0371">Homeobox</keyword>
<dbReference type="GO" id="GO:0042795">
    <property type="term" value="P:snRNA transcription by RNA polymerase II"/>
    <property type="evidence" value="ECO:0007669"/>
    <property type="project" value="TreeGrafter"/>
</dbReference>
<evidence type="ECO:0000259" key="6">
    <source>
        <dbReference type="PROSITE" id="PS50090"/>
    </source>
</evidence>
<evidence type="ECO:0000256" key="5">
    <source>
        <dbReference type="SAM" id="MobiDB-lite"/>
    </source>
</evidence>
<reference evidence="8" key="2">
    <citation type="submission" date="2023-05" db="EMBL/GenBank/DDBJ databases">
        <authorList>
            <consortium name="Lawrence Berkeley National Laboratory"/>
            <person name="Steindorff A."/>
            <person name="Hensen N."/>
            <person name="Bonometti L."/>
            <person name="Westerberg I."/>
            <person name="Brannstrom I.O."/>
            <person name="Guillou S."/>
            <person name="Cros-Aarteil S."/>
            <person name="Calhoun S."/>
            <person name="Haridas S."/>
            <person name="Kuo A."/>
            <person name="Mondo S."/>
            <person name="Pangilinan J."/>
            <person name="Riley R."/>
            <person name="Labutti K."/>
            <person name="Andreopoulos B."/>
            <person name="Lipzen A."/>
            <person name="Chen C."/>
            <person name="Yanf M."/>
            <person name="Daum C."/>
            <person name="Ng V."/>
            <person name="Clum A."/>
            <person name="Ohm R."/>
            <person name="Martin F."/>
            <person name="Silar P."/>
            <person name="Natvig D."/>
            <person name="Lalanne C."/>
            <person name="Gautier V."/>
            <person name="Ament-Velasquez S.L."/>
            <person name="Kruys A."/>
            <person name="Hutchinson M.I."/>
            <person name="Powell A.J."/>
            <person name="Barry K."/>
            <person name="Miller A.N."/>
            <person name="Grigoriev I.V."/>
            <person name="Debuchy R."/>
            <person name="Gladieux P."/>
            <person name="Thoren M.H."/>
            <person name="Johannesson H."/>
        </authorList>
    </citation>
    <scope>NUCLEOTIDE SEQUENCE</scope>
    <source>
        <strain evidence="8">PSN293</strain>
    </source>
</reference>
<feature type="compositionally biased region" description="Low complexity" evidence="5">
    <location>
        <begin position="184"/>
        <end position="197"/>
    </location>
</feature>
<feature type="domain" description="HTH myb-type" evidence="7">
    <location>
        <begin position="1"/>
        <end position="52"/>
    </location>
</feature>
<name>A0AAN6Y4P4_9PEZI</name>
<evidence type="ECO:0000259" key="7">
    <source>
        <dbReference type="PROSITE" id="PS51294"/>
    </source>
</evidence>
<gene>
    <name evidence="8" type="ORF">QBC37DRAFT_197478</name>
</gene>
<organism evidence="8 9">
    <name type="scientific">Rhypophila decipiens</name>
    <dbReference type="NCBI Taxonomy" id="261697"/>
    <lineage>
        <taxon>Eukaryota</taxon>
        <taxon>Fungi</taxon>
        <taxon>Dikarya</taxon>
        <taxon>Ascomycota</taxon>
        <taxon>Pezizomycotina</taxon>
        <taxon>Sordariomycetes</taxon>
        <taxon>Sordariomycetidae</taxon>
        <taxon>Sordariales</taxon>
        <taxon>Naviculisporaceae</taxon>
        <taxon>Rhypophila</taxon>
    </lineage>
</organism>
<feature type="domain" description="HTH myb-type" evidence="7">
    <location>
        <begin position="113"/>
        <end position="163"/>
    </location>
</feature>
<dbReference type="PROSITE" id="PS51294">
    <property type="entry name" value="HTH_MYB"/>
    <property type="match status" value="3"/>
</dbReference>
<dbReference type="SMART" id="SM00717">
    <property type="entry name" value="SANT"/>
    <property type="match status" value="3"/>
</dbReference>
<evidence type="ECO:0000313" key="9">
    <source>
        <dbReference type="Proteomes" id="UP001301769"/>
    </source>
</evidence>
<evidence type="ECO:0000256" key="2">
    <source>
        <dbReference type="ARBA" id="ARBA00023125"/>
    </source>
</evidence>
<keyword evidence="9" id="KW-1185">Reference proteome</keyword>
<reference evidence="8" key="1">
    <citation type="journal article" date="2023" name="Mol. Phylogenet. Evol.">
        <title>Genome-scale phylogeny and comparative genomics of the fungal order Sordariales.</title>
        <authorList>
            <person name="Hensen N."/>
            <person name="Bonometti L."/>
            <person name="Westerberg I."/>
            <person name="Brannstrom I.O."/>
            <person name="Guillou S."/>
            <person name="Cros-Aarteil S."/>
            <person name="Calhoun S."/>
            <person name="Haridas S."/>
            <person name="Kuo A."/>
            <person name="Mondo S."/>
            <person name="Pangilinan J."/>
            <person name="Riley R."/>
            <person name="LaButti K."/>
            <person name="Andreopoulos B."/>
            <person name="Lipzen A."/>
            <person name="Chen C."/>
            <person name="Yan M."/>
            <person name="Daum C."/>
            <person name="Ng V."/>
            <person name="Clum A."/>
            <person name="Steindorff A."/>
            <person name="Ohm R.A."/>
            <person name="Martin F."/>
            <person name="Silar P."/>
            <person name="Natvig D.O."/>
            <person name="Lalanne C."/>
            <person name="Gautier V."/>
            <person name="Ament-Velasquez S.L."/>
            <person name="Kruys A."/>
            <person name="Hutchinson M.I."/>
            <person name="Powell A.J."/>
            <person name="Barry K."/>
            <person name="Miller A.N."/>
            <person name="Grigoriev I.V."/>
            <person name="Debuchy R."/>
            <person name="Gladieux P."/>
            <person name="Hiltunen Thoren M."/>
            <person name="Johannesson H."/>
        </authorList>
    </citation>
    <scope>NUCLEOTIDE SEQUENCE</scope>
    <source>
        <strain evidence="8">PSN293</strain>
    </source>
</reference>
<feature type="domain" description="Myb-like" evidence="6">
    <location>
        <begin position="11"/>
        <end position="56"/>
    </location>
</feature>